<feature type="transmembrane region" description="Helical" evidence="1">
    <location>
        <begin position="20"/>
        <end position="41"/>
    </location>
</feature>
<evidence type="ECO:0000313" key="2">
    <source>
        <dbReference type="EMBL" id="TCJ14002.1"/>
    </source>
</evidence>
<dbReference type="Proteomes" id="UP000295334">
    <property type="component" value="Unassembled WGS sequence"/>
</dbReference>
<name>A0A4V2NVL6_9BACT</name>
<dbReference type="RefSeq" id="WP_131448695.1">
    <property type="nucleotide sequence ID" value="NZ_SJZI01000042.1"/>
</dbReference>
<keyword evidence="1" id="KW-0812">Transmembrane</keyword>
<feature type="transmembrane region" description="Helical" evidence="1">
    <location>
        <begin position="47"/>
        <end position="66"/>
    </location>
</feature>
<accession>A0A4V2NVL6</accession>
<dbReference type="OrthoDB" id="671979at2"/>
<proteinExistence type="predicted"/>
<protein>
    <submittedName>
        <fullName evidence="2">Uncharacterized protein</fullName>
    </submittedName>
</protein>
<dbReference type="EMBL" id="SJZI01000042">
    <property type="protein sequence ID" value="TCJ14002.1"/>
    <property type="molecule type" value="Genomic_DNA"/>
</dbReference>
<keyword evidence="3" id="KW-1185">Reference proteome</keyword>
<reference evidence="2 3" key="1">
    <citation type="submission" date="2019-03" db="EMBL/GenBank/DDBJ databases">
        <authorList>
            <person name="Kim M.K.M."/>
        </authorList>
    </citation>
    <scope>NUCLEOTIDE SEQUENCE [LARGE SCALE GENOMIC DNA]</scope>
    <source>
        <strain evidence="2 3">17J68-12</strain>
    </source>
</reference>
<keyword evidence="1" id="KW-1133">Transmembrane helix</keyword>
<dbReference type="AlphaFoldDB" id="A0A4V2NVL6"/>
<comment type="caution">
    <text evidence="2">The sequence shown here is derived from an EMBL/GenBank/DDBJ whole genome shotgun (WGS) entry which is preliminary data.</text>
</comment>
<gene>
    <name evidence="2" type="ORF">EPD60_08280</name>
</gene>
<keyword evidence="1" id="KW-0472">Membrane</keyword>
<evidence type="ECO:0000313" key="3">
    <source>
        <dbReference type="Proteomes" id="UP000295334"/>
    </source>
</evidence>
<sequence>MAKQTLNENGRFLVGEEVGLALVAGGILACLSVAGLIAYIYSRTLPGLYMTLVMGFFAIPFLKKGIQNRVSIRVDRSGFYYYGEQLFTWDVFHRALVVQEDVFGSLQDHFYLVLEYEKPEGLIRRRIRLTNTQNKSEEEVIGAIRFYSSKAKGEEQA</sequence>
<evidence type="ECO:0000256" key="1">
    <source>
        <dbReference type="SAM" id="Phobius"/>
    </source>
</evidence>
<dbReference type="PROSITE" id="PS51257">
    <property type="entry name" value="PROKAR_LIPOPROTEIN"/>
    <property type="match status" value="1"/>
</dbReference>
<organism evidence="2 3">
    <name type="scientific">Flaviaesturariibacter flavus</name>
    <dbReference type="NCBI Taxonomy" id="2502780"/>
    <lineage>
        <taxon>Bacteria</taxon>
        <taxon>Pseudomonadati</taxon>
        <taxon>Bacteroidota</taxon>
        <taxon>Chitinophagia</taxon>
        <taxon>Chitinophagales</taxon>
        <taxon>Chitinophagaceae</taxon>
        <taxon>Flaviaestuariibacter</taxon>
    </lineage>
</organism>